<dbReference type="EMBL" id="QBKG01000002">
    <property type="protein sequence ID" value="PTX08071.1"/>
    <property type="molecule type" value="Genomic_DNA"/>
</dbReference>
<proteinExistence type="predicted"/>
<name>A0A2T5XX95_9FLAO</name>
<dbReference type="RefSeq" id="WP_107781335.1">
    <property type="nucleotide sequence ID" value="NZ_QBKG01000002.1"/>
</dbReference>
<gene>
    <name evidence="1" type="ORF">C8P65_102113</name>
</gene>
<dbReference type="AlphaFoldDB" id="A0A2T5XX95"/>
<protein>
    <submittedName>
        <fullName evidence="1">Uncharacterized protein</fullName>
    </submittedName>
</protein>
<dbReference type="GeneID" id="84580087"/>
<reference evidence="1 2" key="1">
    <citation type="submission" date="2018-04" db="EMBL/GenBank/DDBJ databases">
        <title>Genomic Encyclopedia of Archaeal and Bacterial Type Strains, Phase II (KMG-II): from individual species to whole genera.</title>
        <authorList>
            <person name="Goeker M."/>
        </authorList>
    </citation>
    <scope>NUCLEOTIDE SEQUENCE [LARGE SCALE GENOMIC DNA]</scope>
    <source>
        <strain evidence="1 2">DSM 22902</strain>
    </source>
</reference>
<evidence type="ECO:0000313" key="1">
    <source>
        <dbReference type="EMBL" id="PTX08071.1"/>
    </source>
</evidence>
<evidence type="ECO:0000313" key="2">
    <source>
        <dbReference type="Proteomes" id="UP000243985"/>
    </source>
</evidence>
<sequence>MNTIAQQITYRHALARQLGLTYLQYENLRYEFYNEWCTNLCNTAIGRGLHLKTLITHDTLLNWYDDQWYSEVEKTIERLYGNDITLFNADDVLLLITIYAENILQYYPSILLKKITARAARSEHQANTNRR</sequence>
<accession>A0A2T5XX95</accession>
<comment type="caution">
    <text evidence="1">The sequence shown here is derived from an EMBL/GenBank/DDBJ whole genome shotgun (WGS) entry which is preliminary data.</text>
</comment>
<organism evidence="1 2">
    <name type="scientific">Capnocytophaga leadbetteri</name>
    <dbReference type="NCBI Taxonomy" id="327575"/>
    <lineage>
        <taxon>Bacteria</taxon>
        <taxon>Pseudomonadati</taxon>
        <taxon>Bacteroidota</taxon>
        <taxon>Flavobacteriia</taxon>
        <taxon>Flavobacteriales</taxon>
        <taxon>Flavobacteriaceae</taxon>
        <taxon>Capnocytophaga</taxon>
    </lineage>
</organism>
<dbReference type="Proteomes" id="UP000243985">
    <property type="component" value="Unassembled WGS sequence"/>
</dbReference>